<evidence type="ECO:0000313" key="2">
    <source>
        <dbReference type="EMBL" id="MFC3139644.1"/>
    </source>
</evidence>
<protein>
    <recommendedName>
        <fullName evidence="4">SMODS and SLOG-associating 2TM effector domain-containing protein</fullName>
    </recommendedName>
</protein>
<dbReference type="RefSeq" id="WP_248936159.1">
    <property type="nucleotide sequence ID" value="NZ_JAKILF010000004.1"/>
</dbReference>
<keyword evidence="1" id="KW-1133">Transmembrane helix</keyword>
<evidence type="ECO:0000313" key="3">
    <source>
        <dbReference type="Proteomes" id="UP001595621"/>
    </source>
</evidence>
<keyword evidence="3" id="KW-1185">Reference proteome</keyword>
<feature type="transmembrane region" description="Helical" evidence="1">
    <location>
        <begin position="21"/>
        <end position="43"/>
    </location>
</feature>
<name>A0ABV7GHC5_9GAMM</name>
<comment type="caution">
    <text evidence="2">The sequence shown here is derived from an EMBL/GenBank/DDBJ whole genome shotgun (WGS) entry which is preliminary data.</text>
</comment>
<gene>
    <name evidence="2" type="ORF">ACFOE0_15855</name>
</gene>
<organism evidence="2 3">
    <name type="scientific">Shewanella submarina</name>
    <dbReference type="NCBI Taxonomy" id="2016376"/>
    <lineage>
        <taxon>Bacteria</taxon>
        <taxon>Pseudomonadati</taxon>
        <taxon>Pseudomonadota</taxon>
        <taxon>Gammaproteobacteria</taxon>
        <taxon>Alteromonadales</taxon>
        <taxon>Shewanellaceae</taxon>
        <taxon>Shewanella</taxon>
    </lineage>
</organism>
<proteinExistence type="predicted"/>
<evidence type="ECO:0008006" key="4">
    <source>
        <dbReference type="Google" id="ProtNLM"/>
    </source>
</evidence>
<keyword evidence="1" id="KW-0812">Transmembrane</keyword>
<accession>A0ABV7GHC5</accession>
<reference evidence="3" key="1">
    <citation type="journal article" date="2019" name="Int. J. Syst. Evol. Microbiol.">
        <title>The Global Catalogue of Microorganisms (GCM) 10K type strain sequencing project: providing services to taxonomists for standard genome sequencing and annotation.</title>
        <authorList>
            <consortium name="The Broad Institute Genomics Platform"/>
            <consortium name="The Broad Institute Genome Sequencing Center for Infectious Disease"/>
            <person name="Wu L."/>
            <person name="Ma J."/>
        </authorList>
    </citation>
    <scope>NUCLEOTIDE SEQUENCE [LARGE SCALE GENOMIC DNA]</scope>
    <source>
        <strain evidence="3">KCTC 52277</strain>
    </source>
</reference>
<sequence>MKSYLARWHSFLEKACLNKALSKLVFSSTIYIAIIYGIALVYAASNILGVPVVELLKNSATLLTALTLAFTVYQYHKGKEGQADALIYSEIDRLINQIASRSDEMMSNNPDSILKLMEHLSHFSYLVYQCELDYELVQSKQLKDSIVRRVDRLVTTKLFSSMQAIDCPKDVYVEGPEFTVVTNHVSDLILKGKIKSFEAPFATAKFAFDQSLLKNKVDLYAHECHLGLDVVNSIDVLLQSKIISSDVKSQIQNDLKCYCPYIYIIYEKFEKHQQVRAAQQCN</sequence>
<keyword evidence="1" id="KW-0472">Membrane</keyword>
<evidence type="ECO:0000256" key="1">
    <source>
        <dbReference type="SAM" id="Phobius"/>
    </source>
</evidence>
<dbReference type="EMBL" id="JBHRTD010000017">
    <property type="protein sequence ID" value="MFC3139644.1"/>
    <property type="molecule type" value="Genomic_DNA"/>
</dbReference>
<dbReference type="Proteomes" id="UP001595621">
    <property type="component" value="Unassembled WGS sequence"/>
</dbReference>